<name>A0A6J8EM63_MYTCO</name>
<dbReference type="EMBL" id="CACVKT020009374">
    <property type="protein sequence ID" value="CAC5421664.1"/>
    <property type="molecule type" value="Genomic_DNA"/>
</dbReference>
<dbReference type="AlphaFoldDB" id="A0A6J8EM63"/>
<sequence length="217" mass="25036">MTKPHMDESETEVKYNLDRFKNGTCVTIEDFHNTDDCISINSYENDLSCLLVNKHANTVPLTDFDGSYNKEDTLERNDSRMLGDSDEHKEKEELTLDYDKHDKGKPVVCSNETTSSKRNEVQNIKVKGQVTSVSTPLPKKNSKSICTEGMRNKEPEKPEPRENPKGLHKEQKQGWQTLYFLLLLLPALTTCLHAKTPEHRKCDRKYIQSHMKRVLKL</sequence>
<protein>
    <submittedName>
        <fullName evidence="2">Uncharacterized protein</fullName>
    </submittedName>
</protein>
<gene>
    <name evidence="2" type="ORF">MCOR_53758</name>
</gene>
<evidence type="ECO:0000313" key="2">
    <source>
        <dbReference type="EMBL" id="CAC5421664.1"/>
    </source>
</evidence>
<feature type="compositionally biased region" description="Basic and acidic residues" evidence="1">
    <location>
        <begin position="68"/>
        <end position="105"/>
    </location>
</feature>
<dbReference type="Proteomes" id="UP000507470">
    <property type="component" value="Unassembled WGS sequence"/>
</dbReference>
<feature type="region of interest" description="Disordered" evidence="1">
    <location>
        <begin position="65"/>
        <end position="170"/>
    </location>
</feature>
<reference evidence="2 3" key="1">
    <citation type="submission" date="2020-06" db="EMBL/GenBank/DDBJ databases">
        <authorList>
            <person name="Li R."/>
            <person name="Bekaert M."/>
        </authorList>
    </citation>
    <scope>NUCLEOTIDE SEQUENCE [LARGE SCALE GENOMIC DNA]</scope>
    <source>
        <strain evidence="3">wild</strain>
    </source>
</reference>
<feature type="compositionally biased region" description="Basic and acidic residues" evidence="1">
    <location>
        <begin position="150"/>
        <end position="170"/>
    </location>
</feature>
<organism evidence="2 3">
    <name type="scientific">Mytilus coruscus</name>
    <name type="common">Sea mussel</name>
    <dbReference type="NCBI Taxonomy" id="42192"/>
    <lineage>
        <taxon>Eukaryota</taxon>
        <taxon>Metazoa</taxon>
        <taxon>Spiralia</taxon>
        <taxon>Lophotrochozoa</taxon>
        <taxon>Mollusca</taxon>
        <taxon>Bivalvia</taxon>
        <taxon>Autobranchia</taxon>
        <taxon>Pteriomorphia</taxon>
        <taxon>Mytilida</taxon>
        <taxon>Mytiloidea</taxon>
        <taxon>Mytilidae</taxon>
        <taxon>Mytilinae</taxon>
        <taxon>Mytilus</taxon>
    </lineage>
</organism>
<accession>A0A6J8EM63</accession>
<evidence type="ECO:0000256" key="1">
    <source>
        <dbReference type="SAM" id="MobiDB-lite"/>
    </source>
</evidence>
<keyword evidence="3" id="KW-1185">Reference proteome</keyword>
<evidence type="ECO:0000313" key="3">
    <source>
        <dbReference type="Proteomes" id="UP000507470"/>
    </source>
</evidence>
<proteinExistence type="predicted"/>